<dbReference type="OrthoDB" id="9815896at2"/>
<evidence type="ECO:0000256" key="2">
    <source>
        <dbReference type="ARBA" id="ARBA00007599"/>
    </source>
</evidence>
<dbReference type="EMBL" id="CP008796">
    <property type="protein sequence ID" value="AIH04566.1"/>
    <property type="molecule type" value="Genomic_DNA"/>
</dbReference>
<dbReference type="PANTHER" id="PTHR33540:SF2">
    <property type="entry name" value="TRNA THREONYLCARBAMOYLADENOSINE BIOSYNTHESIS PROTEIN TSAE"/>
    <property type="match status" value="1"/>
</dbReference>
<name>A0A075WUL9_9BACT</name>
<dbReference type="NCBIfam" id="TIGR00150">
    <property type="entry name" value="T6A_YjeE"/>
    <property type="match status" value="1"/>
</dbReference>
<evidence type="ECO:0000256" key="4">
    <source>
        <dbReference type="ARBA" id="ARBA00022490"/>
    </source>
</evidence>
<accession>A0A075WUL9</accession>
<dbReference type="STRING" id="289377.HL41_07695"/>
<dbReference type="GO" id="GO:0002949">
    <property type="term" value="P:tRNA threonylcarbamoyladenosine modification"/>
    <property type="evidence" value="ECO:0007669"/>
    <property type="project" value="InterPro"/>
</dbReference>
<keyword evidence="6" id="KW-0479">Metal-binding</keyword>
<reference evidence="11 12" key="1">
    <citation type="journal article" date="2015" name="Genome Announc.">
        <title>Genome Sequence of a Sulfate-Reducing Thermophilic Bacterium, Thermodesulfobacterium commune DSM 2178T (Phylum Thermodesulfobacteria).</title>
        <authorList>
            <person name="Bhatnagar S."/>
            <person name="Badger J.H."/>
            <person name="Madupu R."/>
            <person name="Khouri H.M."/>
            <person name="O'Connor E.M."/>
            <person name="Robb F.T."/>
            <person name="Ward N.L."/>
            <person name="Eisen J.A."/>
        </authorList>
    </citation>
    <scope>NUCLEOTIDE SEQUENCE [LARGE SCALE GENOMIC DNA]</scope>
    <source>
        <strain evidence="11 12">DSM 2178</strain>
    </source>
</reference>
<comment type="similarity">
    <text evidence="2">Belongs to the TsaE family.</text>
</comment>
<evidence type="ECO:0000256" key="9">
    <source>
        <dbReference type="ARBA" id="ARBA00022842"/>
    </source>
</evidence>
<organism evidence="11 12">
    <name type="scientific">Thermodesulfobacterium commune DSM 2178</name>
    <dbReference type="NCBI Taxonomy" id="289377"/>
    <lineage>
        <taxon>Bacteria</taxon>
        <taxon>Pseudomonadati</taxon>
        <taxon>Thermodesulfobacteriota</taxon>
        <taxon>Thermodesulfobacteria</taxon>
        <taxon>Thermodesulfobacteriales</taxon>
        <taxon>Thermodesulfobacteriaceae</taxon>
        <taxon>Thermodesulfobacterium</taxon>
    </lineage>
</organism>
<keyword evidence="8" id="KW-0067">ATP-binding</keyword>
<comment type="subcellular location">
    <subcellularLocation>
        <location evidence="1">Cytoplasm</location>
    </subcellularLocation>
</comment>
<dbReference type="AlphaFoldDB" id="A0A075WUL9"/>
<dbReference type="Pfam" id="PF02367">
    <property type="entry name" value="TsaE"/>
    <property type="match status" value="1"/>
</dbReference>
<keyword evidence="4" id="KW-0963">Cytoplasm</keyword>
<dbReference type="KEGG" id="tcm:HL41_07695"/>
<gene>
    <name evidence="11" type="ORF">HL41_07695</name>
</gene>
<dbReference type="GO" id="GO:0005524">
    <property type="term" value="F:ATP binding"/>
    <property type="evidence" value="ECO:0007669"/>
    <property type="project" value="UniProtKB-KW"/>
</dbReference>
<evidence type="ECO:0000256" key="6">
    <source>
        <dbReference type="ARBA" id="ARBA00022723"/>
    </source>
</evidence>
<keyword evidence="7" id="KW-0547">Nucleotide-binding</keyword>
<evidence type="ECO:0000256" key="7">
    <source>
        <dbReference type="ARBA" id="ARBA00022741"/>
    </source>
</evidence>
<keyword evidence="9" id="KW-0460">Magnesium</keyword>
<dbReference type="GO" id="GO:0046872">
    <property type="term" value="F:metal ion binding"/>
    <property type="evidence" value="ECO:0007669"/>
    <property type="project" value="UniProtKB-KW"/>
</dbReference>
<evidence type="ECO:0000256" key="1">
    <source>
        <dbReference type="ARBA" id="ARBA00004496"/>
    </source>
</evidence>
<dbReference type="InterPro" id="IPR027417">
    <property type="entry name" value="P-loop_NTPase"/>
</dbReference>
<dbReference type="RefSeq" id="WP_038060493.1">
    <property type="nucleotide sequence ID" value="NZ_CP008796.1"/>
</dbReference>
<evidence type="ECO:0000313" key="11">
    <source>
        <dbReference type="EMBL" id="AIH04566.1"/>
    </source>
</evidence>
<keyword evidence="5" id="KW-0819">tRNA processing</keyword>
<dbReference type="InterPro" id="IPR003442">
    <property type="entry name" value="T6A_TsaE"/>
</dbReference>
<evidence type="ECO:0000256" key="8">
    <source>
        <dbReference type="ARBA" id="ARBA00022840"/>
    </source>
</evidence>
<dbReference type="Proteomes" id="UP000028481">
    <property type="component" value="Chromosome"/>
</dbReference>
<sequence>MQINFITENEEDTIKLGRSLTKLLKPGDLILLYGDLGCGKTTFVKGVAEGLLVDPEVYVTSPTFSLINVYEGKYTIYHVDLYRLEHIELEELGLHEFLNEGIVIIEWADRLNESLKEDFLEIYFKYLDLTKRKITFIGYGEWQELLRELDKDELST</sequence>
<evidence type="ECO:0000313" key="12">
    <source>
        <dbReference type="Proteomes" id="UP000028481"/>
    </source>
</evidence>
<dbReference type="PANTHER" id="PTHR33540">
    <property type="entry name" value="TRNA THREONYLCARBAMOYLADENOSINE BIOSYNTHESIS PROTEIN TSAE"/>
    <property type="match status" value="1"/>
</dbReference>
<evidence type="ECO:0000256" key="3">
    <source>
        <dbReference type="ARBA" id="ARBA00019010"/>
    </source>
</evidence>
<dbReference type="SUPFAM" id="SSF52540">
    <property type="entry name" value="P-loop containing nucleoside triphosphate hydrolases"/>
    <property type="match status" value="1"/>
</dbReference>
<dbReference type="PaxDb" id="289377-HL41_07695"/>
<dbReference type="HOGENOM" id="CLU_087829_3_0_0"/>
<keyword evidence="12" id="KW-1185">Reference proteome</keyword>
<dbReference type="eggNOG" id="COG0802">
    <property type="taxonomic scope" value="Bacteria"/>
</dbReference>
<dbReference type="Gene3D" id="3.40.50.300">
    <property type="entry name" value="P-loop containing nucleotide triphosphate hydrolases"/>
    <property type="match status" value="1"/>
</dbReference>
<evidence type="ECO:0000256" key="5">
    <source>
        <dbReference type="ARBA" id="ARBA00022694"/>
    </source>
</evidence>
<dbReference type="GO" id="GO:0005737">
    <property type="term" value="C:cytoplasm"/>
    <property type="evidence" value="ECO:0007669"/>
    <property type="project" value="UniProtKB-SubCell"/>
</dbReference>
<proteinExistence type="inferred from homology"/>
<protein>
    <recommendedName>
        <fullName evidence="3">tRNA threonylcarbamoyladenosine biosynthesis protein TsaE</fullName>
    </recommendedName>
    <alternativeName>
        <fullName evidence="10">t(6)A37 threonylcarbamoyladenosine biosynthesis protein TsaE</fullName>
    </alternativeName>
</protein>
<evidence type="ECO:0000256" key="10">
    <source>
        <dbReference type="ARBA" id="ARBA00032441"/>
    </source>
</evidence>